<organism evidence="2 3">
    <name type="scientific">Strongyloides venezuelensis</name>
    <name type="common">Threadworm</name>
    <dbReference type="NCBI Taxonomy" id="75913"/>
    <lineage>
        <taxon>Eukaryota</taxon>
        <taxon>Metazoa</taxon>
        <taxon>Ecdysozoa</taxon>
        <taxon>Nematoda</taxon>
        <taxon>Chromadorea</taxon>
        <taxon>Rhabditida</taxon>
        <taxon>Tylenchina</taxon>
        <taxon>Panagrolaimomorpha</taxon>
        <taxon>Strongyloidoidea</taxon>
        <taxon>Strongyloididae</taxon>
        <taxon>Strongyloides</taxon>
    </lineage>
</organism>
<evidence type="ECO:0000256" key="1">
    <source>
        <dbReference type="SAM" id="MobiDB-lite"/>
    </source>
</evidence>
<dbReference type="AlphaFoldDB" id="A0A0K0G3F8"/>
<name>A0A0K0G3F8_STRVS</name>
<reference evidence="2" key="1">
    <citation type="submission" date="2014-07" db="EMBL/GenBank/DDBJ databases">
        <authorList>
            <person name="Martin A.A"/>
            <person name="De Silva N."/>
        </authorList>
    </citation>
    <scope>NUCLEOTIDE SEQUENCE</scope>
</reference>
<reference evidence="3" key="2">
    <citation type="submission" date="2015-08" db="UniProtKB">
        <authorList>
            <consortium name="WormBaseParasite"/>
        </authorList>
    </citation>
    <scope>IDENTIFICATION</scope>
</reference>
<keyword evidence="2" id="KW-1185">Reference proteome</keyword>
<feature type="compositionally biased region" description="Basic residues" evidence="1">
    <location>
        <begin position="35"/>
        <end position="58"/>
    </location>
</feature>
<sequence>MVSGYVQGILRSHTFELGSGKNPEKEEATQDQAKKKNRISKHPRRPPKPKFNKLKIKPHSTTGGSSKDKQKKVRAKTLTQLPSDFVYRPKVLVEKLEVKDTKCKMELGSLAPDGKEI</sequence>
<evidence type="ECO:0000313" key="2">
    <source>
        <dbReference type="Proteomes" id="UP000035680"/>
    </source>
</evidence>
<proteinExistence type="predicted"/>
<protein>
    <submittedName>
        <fullName evidence="3">40S ribosomal protein S25</fullName>
    </submittedName>
</protein>
<evidence type="ECO:0000313" key="3">
    <source>
        <dbReference type="WBParaSite" id="SVE_1926000.1"/>
    </source>
</evidence>
<feature type="compositionally biased region" description="Basic and acidic residues" evidence="1">
    <location>
        <begin position="22"/>
        <end position="34"/>
    </location>
</feature>
<feature type="region of interest" description="Disordered" evidence="1">
    <location>
        <begin position="12"/>
        <end position="76"/>
    </location>
</feature>
<dbReference type="WBParaSite" id="SVE_1926000.1">
    <property type="protein sequence ID" value="SVE_1926000.1"/>
    <property type="gene ID" value="SVE_1926000"/>
</dbReference>
<dbReference type="Proteomes" id="UP000035680">
    <property type="component" value="Unassembled WGS sequence"/>
</dbReference>
<accession>A0A0K0G3F8</accession>